<dbReference type="Gene3D" id="1.20.1440.100">
    <property type="entry name" value="SG protein - dephosphorylation function"/>
    <property type="match status" value="1"/>
</dbReference>
<dbReference type="PANTHER" id="PTHR43344">
    <property type="entry name" value="PHOSPHOSERINE PHOSPHATASE"/>
    <property type="match status" value="1"/>
</dbReference>
<gene>
    <name evidence="1" type="ORF">A3G90_02830</name>
</gene>
<dbReference type="InterPro" id="IPR036412">
    <property type="entry name" value="HAD-like_sf"/>
</dbReference>
<dbReference type="STRING" id="1798525.A3G90_02830"/>
<comment type="caution">
    <text evidence="1">The sequence shown here is derived from an EMBL/GenBank/DDBJ whole genome shotgun (WGS) entry which is preliminary data.</text>
</comment>
<reference evidence="1 2" key="1">
    <citation type="journal article" date="2016" name="Nat. Commun.">
        <title>Thousands of microbial genomes shed light on interconnected biogeochemical processes in an aquifer system.</title>
        <authorList>
            <person name="Anantharaman K."/>
            <person name="Brown C.T."/>
            <person name="Hug L.A."/>
            <person name="Sharon I."/>
            <person name="Castelle C.J."/>
            <person name="Probst A.J."/>
            <person name="Thomas B.C."/>
            <person name="Singh A."/>
            <person name="Wilkins M.J."/>
            <person name="Karaoz U."/>
            <person name="Brodie E.L."/>
            <person name="Williams K.H."/>
            <person name="Hubbard S.S."/>
            <person name="Banfield J.F."/>
        </authorList>
    </citation>
    <scope>NUCLEOTIDE SEQUENCE [LARGE SCALE GENOMIC DNA]</scope>
</reference>
<dbReference type="EMBL" id="MFMM01000001">
    <property type="protein sequence ID" value="OGG84976.1"/>
    <property type="molecule type" value="Genomic_DNA"/>
</dbReference>
<dbReference type="SUPFAM" id="SSF56784">
    <property type="entry name" value="HAD-like"/>
    <property type="match status" value="1"/>
</dbReference>
<proteinExistence type="predicted"/>
<accession>A0A1F6FGJ1</accession>
<dbReference type="Gene3D" id="3.40.50.1000">
    <property type="entry name" value="HAD superfamily/HAD-like"/>
    <property type="match status" value="1"/>
</dbReference>
<sequence length="228" mass="26498">MQKIAFFDIDGTVFRSSLLIELVGALIDRGHFPPDAKEEFRAEHEAWLNREGTYEDYIDAVVQTFRSHLQGVHYGDMADVGRQVVAVQRRRVYRYTRDLIADLQKDNYHIIAISQSPKTVLDDFCMQYGFHKVYGRLYEIGPQDRFTGVVTDEHWIKNKANIVKRVLDHNPEFTLKDSVAVGDTEGDISLLESVEHPICFNPNQALYTHAKRMKWEVVVERKDVIYHL</sequence>
<evidence type="ECO:0000313" key="2">
    <source>
        <dbReference type="Proteomes" id="UP000177325"/>
    </source>
</evidence>
<dbReference type="InterPro" id="IPR023214">
    <property type="entry name" value="HAD_sf"/>
</dbReference>
<dbReference type="Proteomes" id="UP000177325">
    <property type="component" value="Unassembled WGS sequence"/>
</dbReference>
<organism evidence="1 2">
    <name type="scientific">Candidatus Kaiserbacteria bacterium RIFCSPLOWO2_12_FULL_45_26</name>
    <dbReference type="NCBI Taxonomy" id="1798525"/>
    <lineage>
        <taxon>Bacteria</taxon>
        <taxon>Candidatus Kaiseribacteriota</taxon>
    </lineage>
</organism>
<dbReference type="InterPro" id="IPR050582">
    <property type="entry name" value="HAD-like_SerB"/>
</dbReference>
<dbReference type="NCBIfam" id="TIGR01488">
    <property type="entry name" value="HAD-SF-IB"/>
    <property type="match status" value="1"/>
</dbReference>
<dbReference type="AlphaFoldDB" id="A0A1F6FGJ1"/>
<name>A0A1F6FGJ1_9BACT</name>
<evidence type="ECO:0000313" key="1">
    <source>
        <dbReference type="EMBL" id="OGG84976.1"/>
    </source>
</evidence>
<dbReference type="Pfam" id="PF12710">
    <property type="entry name" value="HAD"/>
    <property type="match status" value="1"/>
</dbReference>
<protein>
    <recommendedName>
        <fullName evidence="3">Haloacid dehalogenase</fullName>
    </recommendedName>
</protein>
<evidence type="ECO:0008006" key="3">
    <source>
        <dbReference type="Google" id="ProtNLM"/>
    </source>
</evidence>